<dbReference type="Gene3D" id="3.40.50.1820">
    <property type="entry name" value="alpha/beta hydrolase"/>
    <property type="match status" value="1"/>
</dbReference>
<evidence type="ECO:0008006" key="3">
    <source>
        <dbReference type="Google" id="ProtNLM"/>
    </source>
</evidence>
<evidence type="ECO:0000313" key="2">
    <source>
        <dbReference type="Proteomes" id="UP001056937"/>
    </source>
</evidence>
<keyword evidence="2" id="KW-1185">Reference proteome</keyword>
<name>A0ABY4X5G1_9SPHN</name>
<proteinExistence type="predicted"/>
<dbReference type="InterPro" id="IPR029058">
    <property type="entry name" value="AB_hydrolase_fold"/>
</dbReference>
<gene>
    <name evidence="1" type="ORF">LHA26_12470</name>
</gene>
<protein>
    <recommendedName>
        <fullName evidence="3">Alpha/beta hydrolase</fullName>
    </recommendedName>
</protein>
<organism evidence="1 2">
    <name type="scientific">Sphingomonas morindae</name>
    <dbReference type="NCBI Taxonomy" id="1541170"/>
    <lineage>
        <taxon>Bacteria</taxon>
        <taxon>Pseudomonadati</taxon>
        <taxon>Pseudomonadota</taxon>
        <taxon>Alphaproteobacteria</taxon>
        <taxon>Sphingomonadales</taxon>
        <taxon>Sphingomonadaceae</taxon>
        <taxon>Sphingomonas</taxon>
    </lineage>
</organism>
<dbReference type="RefSeq" id="WP_252165923.1">
    <property type="nucleotide sequence ID" value="NZ_CP084930.1"/>
</dbReference>
<accession>A0ABY4X5G1</accession>
<dbReference type="Proteomes" id="UP001056937">
    <property type="component" value="Chromosome 1"/>
</dbReference>
<dbReference type="EMBL" id="CP084930">
    <property type="protein sequence ID" value="USI72114.1"/>
    <property type="molecule type" value="Genomic_DNA"/>
</dbReference>
<sequence>MIPAAPRVLELGAAFVLHYGDPAAPPLILLQPLFEEANRCRALLAGLARALAQDGFGLWLPDLPGTGESPAALDRIGWADWQALCAALAAHVAASSGRPPRTVALRGGALLDGIGVARWRLSPADGAALLRDRARAARLGDGAGEDHPLAPTLAAPLAAATPQGAARTARLRDDPAPADVRLAGAPLWRRAEPAADADLLAAMAEDIRAWARA</sequence>
<evidence type="ECO:0000313" key="1">
    <source>
        <dbReference type="EMBL" id="USI72114.1"/>
    </source>
</evidence>
<dbReference type="SUPFAM" id="SSF53474">
    <property type="entry name" value="alpha/beta-Hydrolases"/>
    <property type="match status" value="1"/>
</dbReference>
<reference evidence="1" key="1">
    <citation type="journal article" date="2022" name="Toxins">
        <title>Genomic Analysis of Sphingopyxis sp. USTB-05 for Biodegrading Cyanobacterial Hepatotoxins.</title>
        <authorList>
            <person name="Liu C."/>
            <person name="Xu Q."/>
            <person name="Zhao Z."/>
            <person name="Zhang H."/>
            <person name="Liu X."/>
            <person name="Yin C."/>
            <person name="Liu Y."/>
            <person name="Yan H."/>
        </authorList>
    </citation>
    <scope>NUCLEOTIDE SEQUENCE</scope>
    <source>
        <strain evidence="1">NBD5</strain>
    </source>
</reference>